<dbReference type="GO" id="GO:0008170">
    <property type="term" value="F:N-methyltransferase activity"/>
    <property type="evidence" value="ECO:0007669"/>
    <property type="project" value="InterPro"/>
</dbReference>
<dbReference type="AlphaFoldDB" id="A0A225DSL4"/>
<dbReference type="OrthoDB" id="9773571at2"/>
<dbReference type="InterPro" id="IPR029063">
    <property type="entry name" value="SAM-dependent_MTases_sf"/>
</dbReference>
<evidence type="ECO:0000256" key="2">
    <source>
        <dbReference type="ARBA" id="ARBA00022603"/>
    </source>
</evidence>
<dbReference type="InterPro" id="IPR002052">
    <property type="entry name" value="DNA_methylase_N6_adenine_CS"/>
</dbReference>
<keyword evidence="2 7" id="KW-0489">Methyltransferase</keyword>
<dbReference type="Pfam" id="PF01555">
    <property type="entry name" value="N6_N4_Mtase"/>
    <property type="match status" value="1"/>
</dbReference>
<comment type="caution">
    <text evidence="7">The sequence shown here is derived from an EMBL/GenBank/DDBJ whole genome shotgun (WGS) entry which is preliminary data.</text>
</comment>
<dbReference type="PROSITE" id="PS00092">
    <property type="entry name" value="N6_MTASE"/>
    <property type="match status" value="1"/>
</dbReference>
<evidence type="ECO:0000256" key="1">
    <source>
        <dbReference type="ARBA" id="ARBA00006594"/>
    </source>
</evidence>
<feature type="domain" description="DNA methylase N-4/N-6" evidence="6">
    <location>
        <begin position="24"/>
        <end position="251"/>
    </location>
</feature>
<dbReference type="GO" id="GO:0032259">
    <property type="term" value="P:methylation"/>
    <property type="evidence" value="ECO:0007669"/>
    <property type="project" value="UniProtKB-KW"/>
</dbReference>
<evidence type="ECO:0000313" key="7">
    <source>
        <dbReference type="EMBL" id="OWK44470.1"/>
    </source>
</evidence>
<dbReference type="EMBL" id="NIDE01000003">
    <property type="protein sequence ID" value="OWK44470.1"/>
    <property type="molecule type" value="Genomic_DNA"/>
</dbReference>
<evidence type="ECO:0000256" key="3">
    <source>
        <dbReference type="ARBA" id="ARBA00022679"/>
    </source>
</evidence>
<evidence type="ECO:0000256" key="4">
    <source>
        <dbReference type="RuleBase" id="RU362026"/>
    </source>
</evidence>
<name>A0A225DSL4_9BACT</name>
<organism evidence="7 8">
    <name type="scientific">Fimbriiglobus ruber</name>
    <dbReference type="NCBI Taxonomy" id="1908690"/>
    <lineage>
        <taxon>Bacteria</taxon>
        <taxon>Pseudomonadati</taxon>
        <taxon>Planctomycetota</taxon>
        <taxon>Planctomycetia</taxon>
        <taxon>Gemmatales</taxon>
        <taxon>Gemmataceae</taxon>
        <taxon>Fimbriiglobus</taxon>
    </lineage>
</organism>
<dbReference type="RefSeq" id="WP_088253733.1">
    <property type="nucleotide sequence ID" value="NZ_NIDE01000003.1"/>
</dbReference>
<dbReference type="Gene3D" id="3.40.50.150">
    <property type="entry name" value="Vaccinia Virus protein VP39"/>
    <property type="match status" value="1"/>
</dbReference>
<accession>A0A225DSL4</accession>
<feature type="region of interest" description="Disordered" evidence="5">
    <location>
        <begin position="264"/>
        <end position="286"/>
    </location>
</feature>
<reference evidence="8" key="1">
    <citation type="submission" date="2017-06" db="EMBL/GenBank/DDBJ databases">
        <title>Genome analysis of Fimbriiglobus ruber SP5, the first member of the order Planctomycetales with confirmed chitinolytic capability.</title>
        <authorList>
            <person name="Ravin N.V."/>
            <person name="Rakitin A.L."/>
            <person name="Ivanova A.A."/>
            <person name="Beletsky A.V."/>
            <person name="Kulichevskaya I.S."/>
            <person name="Mardanov A.V."/>
            <person name="Dedysh S.N."/>
        </authorList>
    </citation>
    <scope>NUCLEOTIDE SEQUENCE [LARGE SCALE GENOMIC DNA]</scope>
    <source>
        <strain evidence="8">SP5</strain>
    </source>
</reference>
<dbReference type="InterPro" id="IPR002941">
    <property type="entry name" value="DNA_methylase_N4/N6"/>
</dbReference>
<protein>
    <recommendedName>
        <fullName evidence="4">Methyltransferase</fullName>
        <ecNumber evidence="4">2.1.1.-</ecNumber>
    </recommendedName>
</protein>
<dbReference type="SUPFAM" id="SSF53335">
    <property type="entry name" value="S-adenosyl-L-methionine-dependent methyltransferases"/>
    <property type="match status" value="1"/>
</dbReference>
<comment type="similarity">
    <text evidence="1 4">Belongs to the N(4)/N(6)-methyltransferase family.</text>
</comment>
<dbReference type="GO" id="GO:0009007">
    <property type="term" value="F:site-specific DNA-methyltransferase (adenine-specific) activity"/>
    <property type="evidence" value="ECO:0007669"/>
    <property type="project" value="TreeGrafter"/>
</dbReference>
<dbReference type="GO" id="GO:0003677">
    <property type="term" value="F:DNA binding"/>
    <property type="evidence" value="ECO:0007669"/>
    <property type="project" value="InterPro"/>
</dbReference>
<gene>
    <name evidence="7" type="ORF">FRUB_02402</name>
</gene>
<dbReference type="InterPro" id="IPR001091">
    <property type="entry name" value="RM_Methyltransferase"/>
</dbReference>
<feature type="compositionally biased region" description="Basic residues" evidence="5">
    <location>
        <begin position="274"/>
        <end position="286"/>
    </location>
</feature>
<sequence length="286" mass="32311">MPWDELWTGDCIKLLDKLPAGTADLVFADPPFNIGYEYDVYDDRRAKSEYLAWTDKWLAAAKRVLKPSGAMFVAIGDEYAAEMKVRLDQLGLAMRNWIVWHYTFGVNCTKKFNRSHAHIFYYVADPKAYTFNPDGIRVPSARMTTYADRRANPVGKLPDDTWVLRPQETDDHFQASADTWSVSRICGTFKERTEHPCQMPEAVLERIIRAATSPGDLVLDPFAGSGTTLAAAKKLRRRYLGMELSETYAEAVRARLAAVRPEPLTPVSVPRQPGVRRTRAAGLKPR</sequence>
<dbReference type="PANTHER" id="PTHR13370">
    <property type="entry name" value="RNA METHYLASE-RELATED"/>
    <property type="match status" value="1"/>
</dbReference>
<dbReference type="Proteomes" id="UP000214646">
    <property type="component" value="Unassembled WGS sequence"/>
</dbReference>
<dbReference type="GO" id="GO:0005737">
    <property type="term" value="C:cytoplasm"/>
    <property type="evidence" value="ECO:0007669"/>
    <property type="project" value="TreeGrafter"/>
</dbReference>
<evidence type="ECO:0000313" key="8">
    <source>
        <dbReference type="Proteomes" id="UP000214646"/>
    </source>
</evidence>
<keyword evidence="3 7" id="KW-0808">Transferase</keyword>
<dbReference type="PANTHER" id="PTHR13370:SF3">
    <property type="entry name" value="TRNA (GUANINE(10)-N2)-METHYLTRANSFERASE HOMOLOG"/>
    <property type="match status" value="1"/>
</dbReference>
<keyword evidence="8" id="KW-1185">Reference proteome</keyword>
<evidence type="ECO:0000256" key="5">
    <source>
        <dbReference type="SAM" id="MobiDB-lite"/>
    </source>
</evidence>
<dbReference type="EC" id="2.1.1.-" evidence="4"/>
<evidence type="ECO:0000259" key="6">
    <source>
        <dbReference type="Pfam" id="PF01555"/>
    </source>
</evidence>
<proteinExistence type="inferred from homology"/>
<dbReference type="PRINTS" id="PR00508">
    <property type="entry name" value="S21N4MTFRASE"/>
</dbReference>